<sequence length="72" mass="7320">MDAPAQDAPRLDHLCPVCGQPNACAMAAQGGSAPPCWCVNASFSSDVIALVPAQDRGLRCVCAACAARPPQP</sequence>
<dbReference type="EMBL" id="BJCL01000004">
    <property type="protein sequence ID" value="GCL63098.1"/>
    <property type="molecule type" value="Genomic_DNA"/>
</dbReference>
<dbReference type="Proteomes" id="UP000301751">
    <property type="component" value="Unassembled WGS sequence"/>
</dbReference>
<dbReference type="RefSeq" id="WP_228027054.1">
    <property type="nucleotide sequence ID" value="NZ_BJCL01000004.1"/>
</dbReference>
<keyword evidence="2" id="KW-1185">Reference proteome</keyword>
<dbReference type="AlphaFoldDB" id="A0A480AWD1"/>
<name>A0A480AWD1_9BURK</name>
<protein>
    <recommendedName>
        <fullName evidence="3">Cysteine-rich CWC</fullName>
    </recommendedName>
</protein>
<evidence type="ECO:0008006" key="3">
    <source>
        <dbReference type="Google" id="ProtNLM"/>
    </source>
</evidence>
<proteinExistence type="predicted"/>
<comment type="caution">
    <text evidence="1">The sequence shown here is derived from an EMBL/GenBank/DDBJ whole genome shotgun (WGS) entry which is preliminary data.</text>
</comment>
<reference evidence="2" key="1">
    <citation type="submission" date="2019-03" db="EMBL/GenBank/DDBJ databases">
        <title>Aquabacterium pictum sp.nov., the first bacteriochlorophyll a-containing freshwater bacterium in the genus Aquabacterium of the class Betaproteobacteria.</title>
        <authorList>
            <person name="Hirose S."/>
            <person name="Tank M."/>
            <person name="Hara E."/>
            <person name="Tamaki H."/>
            <person name="Takaichi S."/>
            <person name="Haruta S."/>
            <person name="Hanada S."/>
        </authorList>
    </citation>
    <scope>NUCLEOTIDE SEQUENCE [LARGE SCALE GENOMIC DNA]</scope>
    <source>
        <strain evidence="2">W35</strain>
    </source>
</reference>
<organism evidence="1 2">
    <name type="scientific">Pseudaquabacterium pictum</name>
    <dbReference type="NCBI Taxonomy" id="2315236"/>
    <lineage>
        <taxon>Bacteria</taxon>
        <taxon>Pseudomonadati</taxon>
        <taxon>Pseudomonadota</taxon>
        <taxon>Betaproteobacteria</taxon>
        <taxon>Burkholderiales</taxon>
        <taxon>Sphaerotilaceae</taxon>
        <taxon>Pseudaquabacterium</taxon>
    </lineage>
</organism>
<evidence type="ECO:0000313" key="1">
    <source>
        <dbReference type="EMBL" id="GCL63098.1"/>
    </source>
</evidence>
<gene>
    <name evidence="1" type="ORF">AQPW35_21790</name>
</gene>
<dbReference type="Pfam" id="PF14375">
    <property type="entry name" value="Cys_rich_CWC"/>
    <property type="match status" value="1"/>
</dbReference>
<accession>A0A480AWD1</accession>
<dbReference type="InterPro" id="IPR032720">
    <property type="entry name" value="Cys_rich_CWC"/>
</dbReference>
<evidence type="ECO:0000313" key="2">
    <source>
        <dbReference type="Proteomes" id="UP000301751"/>
    </source>
</evidence>